<organism evidence="1 2">
    <name type="scientific">Streptomyces silvensis</name>
    <dbReference type="NCBI Taxonomy" id="1765722"/>
    <lineage>
        <taxon>Bacteria</taxon>
        <taxon>Bacillati</taxon>
        <taxon>Actinomycetota</taxon>
        <taxon>Actinomycetes</taxon>
        <taxon>Kitasatosporales</taxon>
        <taxon>Streptomycetaceae</taxon>
        <taxon>Streptomyces</taxon>
    </lineage>
</organism>
<dbReference type="Proteomes" id="UP000054804">
    <property type="component" value="Unassembled WGS sequence"/>
</dbReference>
<evidence type="ECO:0000313" key="2">
    <source>
        <dbReference type="Proteomes" id="UP000054804"/>
    </source>
</evidence>
<name>A0A0W7X6W6_9ACTN</name>
<sequence>MPERIDQPPEQHSPALPVPSYAAQVLTTAAAELERMGRTSLVTEGALRRAITVAVAARLHQLPTAVADEAARRAWAAIPPGVDGNTGRVQAAVLRGTARRLG</sequence>
<dbReference type="OrthoDB" id="4244732at2"/>
<comment type="caution">
    <text evidence="1">The sequence shown here is derived from an EMBL/GenBank/DDBJ whole genome shotgun (WGS) entry which is preliminary data.</text>
</comment>
<accession>A0A0W7X6W6</accession>
<dbReference type="EMBL" id="LOCL01000030">
    <property type="protein sequence ID" value="KUF18442.1"/>
    <property type="molecule type" value="Genomic_DNA"/>
</dbReference>
<evidence type="ECO:0000313" key="1">
    <source>
        <dbReference type="EMBL" id="KUF18442.1"/>
    </source>
</evidence>
<dbReference type="RefSeq" id="WP_058847351.1">
    <property type="nucleotide sequence ID" value="NZ_LOCL01000030.1"/>
</dbReference>
<protein>
    <submittedName>
        <fullName evidence="1">Uncharacterized protein</fullName>
    </submittedName>
</protein>
<proteinExistence type="predicted"/>
<dbReference type="STRING" id="1765722.AT728_19035"/>
<gene>
    <name evidence="1" type="ORF">AT728_19035</name>
</gene>
<keyword evidence="2" id="KW-1185">Reference proteome</keyword>
<dbReference type="AlphaFoldDB" id="A0A0W7X6W6"/>
<reference evidence="1 2" key="1">
    <citation type="submission" date="2015-12" db="EMBL/GenBank/DDBJ databases">
        <title>Draft genome sequence of Streptomyces silvensis ATCC 53525, a producer of novel hormone antagonists.</title>
        <authorList>
            <person name="Johnston C.W."/>
            <person name="Li Y."/>
            <person name="Magarvey N.A."/>
        </authorList>
    </citation>
    <scope>NUCLEOTIDE SEQUENCE [LARGE SCALE GENOMIC DNA]</scope>
    <source>
        <strain evidence="1 2">ATCC 53525</strain>
    </source>
</reference>